<comment type="caution">
    <text evidence="1">The sequence shown here is derived from an EMBL/GenBank/DDBJ whole genome shotgun (WGS) entry which is preliminary data.</text>
</comment>
<dbReference type="Proteomes" id="UP001497535">
    <property type="component" value="Unassembled WGS sequence"/>
</dbReference>
<proteinExistence type="predicted"/>
<evidence type="ECO:0000313" key="1">
    <source>
        <dbReference type="EMBL" id="CAK5122063.1"/>
    </source>
</evidence>
<keyword evidence="2" id="KW-1185">Reference proteome</keyword>
<sequence length="139" mass="16197">MCYSTWILPKILIIICVFFAYHGNSTNFDFSEKKKELYREKVKSMFYHAYNGYLNYAYPKDELRPLSCTGQDTWGSYSLTLIDSLDTLLILGNQTEFARASQIVLNNMDLDRNINISVFETNIRVIGLNLNTYVFMFPV</sequence>
<gene>
    <name evidence="1" type="ORF">MENTE1834_LOCUS47173</name>
</gene>
<organism evidence="1 2">
    <name type="scientific">Meloidogyne enterolobii</name>
    <name type="common">Root-knot nematode worm</name>
    <name type="synonym">Meloidogyne mayaguensis</name>
    <dbReference type="NCBI Taxonomy" id="390850"/>
    <lineage>
        <taxon>Eukaryota</taxon>
        <taxon>Metazoa</taxon>
        <taxon>Ecdysozoa</taxon>
        <taxon>Nematoda</taxon>
        <taxon>Chromadorea</taxon>
        <taxon>Rhabditida</taxon>
        <taxon>Tylenchina</taxon>
        <taxon>Tylenchomorpha</taxon>
        <taxon>Tylenchoidea</taxon>
        <taxon>Meloidogynidae</taxon>
        <taxon>Meloidogyninae</taxon>
        <taxon>Meloidogyne</taxon>
    </lineage>
</organism>
<dbReference type="EMBL" id="CAVMJV010000185">
    <property type="protein sequence ID" value="CAK5122063.1"/>
    <property type="molecule type" value="Genomic_DNA"/>
</dbReference>
<evidence type="ECO:0000313" key="2">
    <source>
        <dbReference type="Proteomes" id="UP001497535"/>
    </source>
</evidence>
<name>A0ACB1B702_MELEN</name>
<protein>
    <submittedName>
        <fullName evidence="1">Uncharacterized protein</fullName>
    </submittedName>
</protein>
<reference evidence="1" key="1">
    <citation type="submission" date="2023-11" db="EMBL/GenBank/DDBJ databases">
        <authorList>
            <person name="Poullet M."/>
        </authorList>
    </citation>
    <scope>NUCLEOTIDE SEQUENCE</scope>
    <source>
        <strain evidence="1">E1834</strain>
    </source>
</reference>
<accession>A0ACB1B702</accession>